<evidence type="ECO:0000256" key="3">
    <source>
        <dbReference type="ARBA" id="ARBA00022884"/>
    </source>
</evidence>
<evidence type="ECO:0000256" key="2">
    <source>
        <dbReference type="ARBA" id="ARBA00022857"/>
    </source>
</evidence>
<keyword evidence="1" id="KW-0820">tRNA-binding</keyword>
<gene>
    <name evidence="4" type="ORF">Scep_004405</name>
</gene>
<keyword evidence="3" id="KW-0694">RNA-binding</keyword>
<dbReference type="PANTHER" id="PTHR42907">
    <property type="entry name" value="FMN-LINKED OXIDOREDUCTASES SUPERFAMILY PROTEIN"/>
    <property type="match status" value="1"/>
</dbReference>
<dbReference type="EMBL" id="JBBNAG010000002">
    <property type="protein sequence ID" value="KAK9157831.1"/>
    <property type="molecule type" value="Genomic_DNA"/>
</dbReference>
<comment type="caution">
    <text evidence="4">The sequence shown here is derived from an EMBL/GenBank/DDBJ whole genome shotgun (WGS) entry which is preliminary data.</text>
</comment>
<organism evidence="4 5">
    <name type="scientific">Stephania cephalantha</name>
    <dbReference type="NCBI Taxonomy" id="152367"/>
    <lineage>
        <taxon>Eukaryota</taxon>
        <taxon>Viridiplantae</taxon>
        <taxon>Streptophyta</taxon>
        <taxon>Embryophyta</taxon>
        <taxon>Tracheophyta</taxon>
        <taxon>Spermatophyta</taxon>
        <taxon>Magnoliopsida</taxon>
        <taxon>Ranunculales</taxon>
        <taxon>Menispermaceae</taxon>
        <taxon>Menispermoideae</taxon>
        <taxon>Cissampelideae</taxon>
        <taxon>Stephania</taxon>
    </lineage>
</organism>
<keyword evidence="5" id="KW-1185">Reference proteome</keyword>
<dbReference type="AlphaFoldDB" id="A0AAP0KSK1"/>
<protein>
    <submittedName>
        <fullName evidence="4">Uncharacterized protein</fullName>
    </submittedName>
</protein>
<accession>A0AAP0KSK1</accession>
<reference evidence="4 5" key="1">
    <citation type="submission" date="2024-01" db="EMBL/GenBank/DDBJ databases">
        <title>Genome assemblies of Stephania.</title>
        <authorList>
            <person name="Yang L."/>
        </authorList>
    </citation>
    <scope>NUCLEOTIDE SEQUENCE [LARGE SCALE GENOMIC DNA]</scope>
    <source>
        <strain evidence="4">JXDWG</strain>
        <tissue evidence="4">Leaf</tissue>
    </source>
</reference>
<evidence type="ECO:0000313" key="5">
    <source>
        <dbReference type="Proteomes" id="UP001419268"/>
    </source>
</evidence>
<evidence type="ECO:0000256" key="1">
    <source>
        <dbReference type="ARBA" id="ARBA00022555"/>
    </source>
</evidence>
<dbReference type="InterPro" id="IPR004653">
    <property type="entry name" value="DusA"/>
</dbReference>
<name>A0AAP0KSK1_9MAGN</name>
<keyword evidence="2" id="KW-0521">NADP</keyword>
<evidence type="ECO:0000313" key="4">
    <source>
        <dbReference type="EMBL" id="KAK9157831.1"/>
    </source>
</evidence>
<sequence>MSSEPNNGLWKRKADTALRHCKTVKAFLDETLDVIPDSVLDSIPKETPSCCEHAFADLDSLLPSPYISRREELLYV</sequence>
<dbReference type="Proteomes" id="UP001419268">
    <property type="component" value="Unassembled WGS sequence"/>
</dbReference>
<dbReference type="GO" id="GO:0017150">
    <property type="term" value="F:tRNA dihydrouridine synthase activity"/>
    <property type="evidence" value="ECO:0007669"/>
    <property type="project" value="InterPro"/>
</dbReference>
<dbReference type="GO" id="GO:0000049">
    <property type="term" value="F:tRNA binding"/>
    <property type="evidence" value="ECO:0007669"/>
    <property type="project" value="UniProtKB-KW"/>
</dbReference>
<proteinExistence type="predicted"/>
<dbReference type="PANTHER" id="PTHR42907:SF1">
    <property type="entry name" value="FMN-LINKED OXIDOREDUCTASES SUPERFAMILY PROTEIN"/>
    <property type="match status" value="1"/>
</dbReference>